<comment type="caution">
    <text evidence="3">The sequence shown here is derived from an EMBL/GenBank/DDBJ whole genome shotgun (WGS) entry which is preliminary data.</text>
</comment>
<dbReference type="InterPro" id="IPR002223">
    <property type="entry name" value="Kunitz_BPTI"/>
</dbReference>
<feature type="domain" description="BPTI/Kunitz inhibitor" evidence="2">
    <location>
        <begin position="130"/>
        <end position="182"/>
    </location>
</feature>
<dbReference type="Proteomes" id="UP000582659">
    <property type="component" value="Unassembled WGS sequence"/>
</dbReference>
<dbReference type="PANTHER" id="PTHR46339">
    <property type="entry name" value="PROTEIN CBG15282-RELATED"/>
    <property type="match status" value="1"/>
</dbReference>
<sequence length="183" mass="19955">MCKILLFTFILIHSLATGKECEENQDCQTFWPKAVCSRGRCRCGKDFLRRKSESFGWVCLSLNDAVSGSLGAQQTCPFPAGAGYLVAEKGANGQLIVCDDTDSSGSCGKNFECIGGISAGGGLCCPRKEFTCDPSSVKVDDGGWLDRWYFDGKQCVSYEWNPESTESPNTFTSREQCQSICSK</sequence>
<dbReference type="GO" id="GO:0004867">
    <property type="term" value="F:serine-type endopeptidase inhibitor activity"/>
    <property type="evidence" value="ECO:0007669"/>
    <property type="project" value="InterPro"/>
</dbReference>
<evidence type="ECO:0000256" key="1">
    <source>
        <dbReference type="SAM" id="SignalP"/>
    </source>
</evidence>
<gene>
    <name evidence="3" type="ORF">BXYJ_LOCUS14252</name>
</gene>
<dbReference type="Pfam" id="PF00014">
    <property type="entry name" value="Kunitz_BPTI"/>
    <property type="match status" value="1"/>
</dbReference>
<dbReference type="SMR" id="A0A7I8X0J5"/>
<feature type="signal peptide" evidence="1">
    <location>
        <begin position="1"/>
        <end position="21"/>
    </location>
</feature>
<protein>
    <submittedName>
        <fullName evidence="3">(pine wood nematode) hypothetical protein</fullName>
    </submittedName>
</protein>
<dbReference type="EMBL" id="CAJFCV020000006">
    <property type="protein sequence ID" value="CAG9129753.1"/>
    <property type="molecule type" value="Genomic_DNA"/>
</dbReference>
<keyword evidence="1" id="KW-0732">Signal</keyword>
<dbReference type="SUPFAM" id="SSF57362">
    <property type="entry name" value="BPTI-like"/>
    <property type="match status" value="1"/>
</dbReference>
<dbReference type="OrthoDB" id="5770917at2759"/>
<evidence type="ECO:0000313" key="4">
    <source>
        <dbReference type="Proteomes" id="UP000659654"/>
    </source>
</evidence>
<evidence type="ECO:0000313" key="3">
    <source>
        <dbReference type="EMBL" id="CAD5234161.1"/>
    </source>
</evidence>
<reference evidence="3" key="1">
    <citation type="submission" date="2020-09" db="EMBL/GenBank/DDBJ databases">
        <authorList>
            <person name="Kikuchi T."/>
        </authorList>
    </citation>
    <scope>NUCLEOTIDE SEQUENCE</scope>
    <source>
        <strain evidence="3">Ka4C1</strain>
    </source>
</reference>
<dbReference type="Proteomes" id="UP000659654">
    <property type="component" value="Unassembled WGS sequence"/>
</dbReference>
<keyword evidence="4" id="KW-1185">Reference proteome</keyword>
<evidence type="ECO:0000259" key="2">
    <source>
        <dbReference type="SMART" id="SM00131"/>
    </source>
</evidence>
<dbReference type="SMART" id="SM00131">
    <property type="entry name" value="KU"/>
    <property type="match status" value="1"/>
</dbReference>
<proteinExistence type="predicted"/>
<dbReference type="EMBL" id="CAJFDI010000006">
    <property type="protein sequence ID" value="CAD5234161.1"/>
    <property type="molecule type" value="Genomic_DNA"/>
</dbReference>
<dbReference type="InterPro" id="IPR053014">
    <property type="entry name" value="Cuticle_assoc_divergent"/>
</dbReference>
<dbReference type="AlphaFoldDB" id="A0A7I8X0J5"/>
<organism evidence="3 4">
    <name type="scientific">Bursaphelenchus xylophilus</name>
    <name type="common">Pinewood nematode worm</name>
    <name type="synonym">Aphelenchoides xylophilus</name>
    <dbReference type="NCBI Taxonomy" id="6326"/>
    <lineage>
        <taxon>Eukaryota</taxon>
        <taxon>Metazoa</taxon>
        <taxon>Ecdysozoa</taxon>
        <taxon>Nematoda</taxon>
        <taxon>Chromadorea</taxon>
        <taxon>Rhabditida</taxon>
        <taxon>Tylenchina</taxon>
        <taxon>Tylenchomorpha</taxon>
        <taxon>Aphelenchoidea</taxon>
        <taxon>Aphelenchoididae</taxon>
        <taxon>Bursaphelenchus</taxon>
    </lineage>
</organism>
<name>A0A7I8X0J5_BURXY</name>
<dbReference type="InterPro" id="IPR036880">
    <property type="entry name" value="Kunitz_BPTI_sf"/>
</dbReference>
<feature type="chain" id="PRO_5035412517" evidence="1">
    <location>
        <begin position="22"/>
        <end position="183"/>
    </location>
</feature>
<accession>A0A7I8X0J5</accession>
<dbReference type="PANTHER" id="PTHR46339:SF7">
    <property type="entry name" value="BPTI_KUNITZ INHIBITOR DOMAIN-CONTAINING PROTEIN"/>
    <property type="match status" value="1"/>
</dbReference>